<evidence type="ECO:0000313" key="8">
    <source>
        <dbReference type="EMBL" id="OAA30079.1"/>
    </source>
</evidence>
<dbReference type="PANTHER" id="PTHR43646:SF2">
    <property type="entry name" value="GLYCOSYLTRANSFERASE 2-LIKE DOMAIN-CONTAINING PROTEIN"/>
    <property type="match status" value="1"/>
</dbReference>
<keyword evidence="2" id="KW-1003">Cell membrane</keyword>
<feature type="transmembrane region" description="Helical" evidence="6">
    <location>
        <begin position="291"/>
        <end position="314"/>
    </location>
</feature>
<comment type="caution">
    <text evidence="8">The sequence shown here is derived from an EMBL/GenBank/DDBJ whole genome shotgun (WGS) entry which is preliminary data.</text>
</comment>
<evidence type="ECO:0000256" key="2">
    <source>
        <dbReference type="ARBA" id="ARBA00022475"/>
    </source>
</evidence>
<keyword evidence="4 8" id="KW-0808">Transferase</keyword>
<dbReference type="PATRIC" id="fig|1453497.3.peg.165"/>
<accession>A0A176K0C4</accession>
<evidence type="ECO:0000313" key="9">
    <source>
        <dbReference type="Proteomes" id="UP000077339"/>
    </source>
</evidence>
<feature type="transmembrane region" description="Helical" evidence="6">
    <location>
        <begin position="326"/>
        <end position="349"/>
    </location>
</feature>
<dbReference type="EMBL" id="JFHK01000015">
    <property type="protein sequence ID" value="OAA30079.1"/>
    <property type="molecule type" value="Genomic_DNA"/>
</dbReference>
<keyword evidence="6" id="KW-0812">Transmembrane</keyword>
<gene>
    <name evidence="8" type="ORF">AT15_00775</name>
</gene>
<dbReference type="Pfam" id="PF00535">
    <property type="entry name" value="Glycos_transf_2"/>
    <property type="match status" value="1"/>
</dbReference>
<dbReference type="PANTHER" id="PTHR43646">
    <property type="entry name" value="GLYCOSYLTRANSFERASE"/>
    <property type="match status" value="1"/>
</dbReference>
<evidence type="ECO:0000256" key="5">
    <source>
        <dbReference type="ARBA" id="ARBA00023136"/>
    </source>
</evidence>
<keyword evidence="3" id="KW-0328">Glycosyltransferase</keyword>
<dbReference type="InterPro" id="IPR029044">
    <property type="entry name" value="Nucleotide-diphossugar_trans"/>
</dbReference>
<feature type="transmembrane region" description="Helical" evidence="6">
    <location>
        <begin position="265"/>
        <end position="284"/>
    </location>
</feature>
<dbReference type="Gene3D" id="3.90.550.10">
    <property type="entry name" value="Spore Coat Polysaccharide Biosynthesis Protein SpsA, Chain A"/>
    <property type="match status" value="1"/>
</dbReference>
<keyword evidence="9" id="KW-1185">Reference proteome</keyword>
<dbReference type="InterPro" id="IPR001173">
    <property type="entry name" value="Glyco_trans_2-like"/>
</dbReference>
<comment type="subcellular location">
    <subcellularLocation>
        <location evidence="1">Cell membrane</location>
    </subcellularLocation>
</comment>
<sequence length="362" mass="41709">MIFNFAISFFYLISIRSHILKRTIPNEISLEKKNGVQKISVIIPARNEELNIGKILSALLNQTVQPDEIIVINDDSSDKTAKIVETYSRVDNRVKLVNLKEDPPEDWIGKSWALWNGVHNSDGDLLIFLDADVEPEKEAIGILLSKYNKLGGMISVWPYQRFERFYEHLGFTANLLTVYCSKNFRFRNLKPAGAFGPVIVTSRKDYFETGGHKVIKNTVLEDLKFGRMYLENGKNVSNFLGNGFLKFRMYPGGILQLFEGHTKNMSAGSITGGVLNFIVAFIWMAGFYSSIFWMFDSLSHFFVYTGMVLVIYILSKPLGDYSWYDYVFYPLHFLFFLLIFVVSTFKTLFMRKVSWRGRVIRV</sequence>
<name>A0A176K0C4_9BACT</name>
<dbReference type="STRING" id="1453497.AT15_00775"/>
<dbReference type="Proteomes" id="UP000077339">
    <property type="component" value="Unassembled WGS sequence"/>
</dbReference>
<evidence type="ECO:0000256" key="4">
    <source>
        <dbReference type="ARBA" id="ARBA00022679"/>
    </source>
</evidence>
<evidence type="ECO:0000256" key="6">
    <source>
        <dbReference type="SAM" id="Phobius"/>
    </source>
</evidence>
<proteinExistence type="predicted"/>
<dbReference type="GO" id="GO:0005886">
    <property type="term" value="C:plasma membrane"/>
    <property type="evidence" value="ECO:0007669"/>
    <property type="project" value="UniProtKB-SubCell"/>
</dbReference>
<evidence type="ECO:0000256" key="3">
    <source>
        <dbReference type="ARBA" id="ARBA00022676"/>
    </source>
</evidence>
<protein>
    <submittedName>
        <fullName evidence="8">Glycosyl transferase</fullName>
    </submittedName>
</protein>
<reference evidence="8 9" key="1">
    <citation type="submission" date="2014-02" db="EMBL/GenBank/DDBJ databases">
        <title>Kosmotoga genome sequencing.</title>
        <authorList>
            <person name="Pollo S.M."/>
            <person name="Charchuk R."/>
            <person name="Nesbo C.L."/>
        </authorList>
    </citation>
    <scope>NUCLEOTIDE SEQUENCE [LARGE SCALE GENOMIC DNA]</scope>
    <source>
        <strain evidence="8 9">S304</strain>
    </source>
</reference>
<keyword evidence="6" id="KW-1133">Transmembrane helix</keyword>
<dbReference type="CDD" id="cd00761">
    <property type="entry name" value="Glyco_tranf_GTA_type"/>
    <property type="match status" value="1"/>
</dbReference>
<evidence type="ECO:0000256" key="1">
    <source>
        <dbReference type="ARBA" id="ARBA00004236"/>
    </source>
</evidence>
<dbReference type="SUPFAM" id="SSF53448">
    <property type="entry name" value="Nucleotide-diphospho-sugar transferases"/>
    <property type="match status" value="1"/>
</dbReference>
<keyword evidence="5 6" id="KW-0472">Membrane</keyword>
<feature type="domain" description="Glycosyltransferase 2-like" evidence="7">
    <location>
        <begin position="40"/>
        <end position="164"/>
    </location>
</feature>
<organism evidence="8 9">
    <name type="scientific">Kosmotoga arenicorallina S304</name>
    <dbReference type="NCBI Taxonomy" id="1453497"/>
    <lineage>
        <taxon>Bacteria</taxon>
        <taxon>Thermotogati</taxon>
        <taxon>Thermotogota</taxon>
        <taxon>Thermotogae</taxon>
        <taxon>Kosmotogales</taxon>
        <taxon>Kosmotogaceae</taxon>
        <taxon>Kosmotoga</taxon>
    </lineage>
</organism>
<dbReference type="AlphaFoldDB" id="A0A176K0C4"/>
<dbReference type="GO" id="GO:0016757">
    <property type="term" value="F:glycosyltransferase activity"/>
    <property type="evidence" value="ECO:0007669"/>
    <property type="project" value="UniProtKB-KW"/>
</dbReference>
<evidence type="ECO:0000259" key="7">
    <source>
        <dbReference type="Pfam" id="PF00535"/>
    </source>
</evidence>